<dbReference type="SUPFAM" id="SSF51905">
    <property type="entry name" value="FAD/NAD(P)-binding domain"/>
    <property type="match status" value="2"/>
</dbReference>
<keyword evidence="7" id="KW-0503">Monooxygenase</keyword>
<dbReference type="GO" id="GO:0034899">
    <property type="term" value="F:trimethylamine monooxygenase activity"/>
    <property type="evidence" value="ECO:0007669"/>
    <property type="project" value="UniProtKB-EC"/>
</dbReference>
<dbReference type="PIRSF" id="PIRSF000332">
    <property type="entry name" value="FMO"/>
    <property type="match status" value="1"/>
</dbReference>
<dbReference type="InterPro" id="IPR000960">
    <property type="entry name" value="Flavin_mOase"/>
</dbReference>
<comment type="caution">
    <text evidence="10">The sequence shown here is derived from an EMBL/GenBank/DDBJ whole genome shotgun (WGS) entry which is preliminary data.</text>
</comment>
<gene>
    <name evidence="10" type="ORF">SAOR_15455</name>
</gene>
<dbReference type="InterPro" id="IPR036188">
    <property type="entry name" value="FAD/NAD-bd_sf"/>
</dbReference>
<dbReference type="RefSeq" id="WP_123632221.1">
    <property type="nucleotide sequence ID" value="NZ_AYKH01000043.1"/>
</dbReference>
<evidence type="ECO:0000256" key="6">
    <source>
        <dbReference type="ARBA" id="ARBA00023002"/>
    </source>
</evidence>
<organism evidence="10 11">
    <name type="scientific">Salinisphaera orenii MK-B5</name>
    <dbReference type="NCBI Taxonomy" id="856730"/>
    <lineage>
        <taxon>Bacteria</taxon>
        <taxon>Pseudomonadati</taxon>
        <taxon>Pseudomonadota</taxon>
        <taxon>Gammaproteobacteria</taxon>
        <taxon>Salinisphaerales</taxon>
        <taxon>Salinisphaeraceae</taxon>
        <taxon>Salinisphaera</taxon>
    </lineage>
</organism>
<comment type="cofactor">
    <cofactor evidence="1">
        <name>FAD</name>
        <dbReference type="ChEBI" id="CHEBI:57692"/>
    </cofactor>
</comment>
<dbReference type="InterPro" id="IPR050346">
    <property type="entry name" value="FMO-like"/>
</dbReference>
<evidence type="ECO:0000256" key="1">
    <source>
        <dbReference type="ARBA" id="ARBA00001974"/>
    </source>
</evidence>
<evidence type="ECO:0000256" key="5">
    <source>
        <dbReference type="ARBA" id="ARBA00022857"/>
    </source>
</evidence>
<dbReference type="Pfam" id="PF00743">
    <property type="entry name" value="FMO-like"/>
    <property type="match status" value="2"/>
</dbReference>
<dbReference type="Gene3D" id="3.50.50.60">
    <property type="entry name" value="FAD/NAD(P)-binding domain"/>
    <property type="match status" value="2"/>
</dbReference>
<dbReference type="GO" id="GO:0004499">
    <property type="term" value="F:N,N-dimethylaniline monooxygenase activity"/>
    <property type="evidence" value="ECO:0007669"/>
    <property type="project" value="InterPro"/>
</dbReference>
<sequence>MTQRVAIIGAGPCGLAQLNAFEQAREAGADVPELVCFEKQDDWGGLWNYSWRTGLDEHGEPVHGSMYRYLWSNGPKEALEFADYPFEEHFGGPIPSFPPREVLADYIFGRAEKRDVRRHIRFSTAVRWVERSADGKGFSITVEDLTTREKTTETFDHVIVAIGHFSVPNVPEFPGFDRFPGRILHSHDFRDAVEFENQRLLVVGSSYSAEDIALQCRKYGSGPVTISYRTAAMGFDWPEGMEEVPLLKGMDGKTAHFVDGSTREIDAIVLCTGYQHQFPFMADTLKLRTANRLYPADLYKGVFWLEDPDLMYLGMQDQYYTFTMFDTEAWVARDYVLGRLALPDRSERATDIALWQQREERLDGAFDDIDFQADHIADLASMTDYPAFDIDLTRDIFKAWEHHKDANILTYRDRAGFTSPCTGTASPAHHTDWWVALDDSMATYVGERAPASRTG</sequence>
<evidence type="ECO:0000313" key="11">
    <source>
        <dbReference type="Proteomes" id="UP000283993"/>
    </source>
</evidence>
<evidence type="ECO:0000256" key="8">
    <source>
        <dbReference type="ARBA" id="ARBA00034528"/>
    </source>
</evidence>
<evidence type="ECO:0000256" key="3">
    <source>
        <dbReference type="ARBA" id="ARBA00022630"/>
    </source>
</evidence>
<dbReference type="GO" id="GO:0050660">
    <property type="term" value="F:flavin adenine dinucleotide binding"/>
    <property type="evidence" value="ECO:0007669"/>
    <property type="project" value="InterPro"/>
</dbReference>
<evidence type="ECO:0000256" key="4">
    <source>
        <dbReference type="ARBA" id="ARBA00022827"/>
    </source>
</evidence>
<keyword evidence="4" id="KW-0274">FAD</keyword>
<proteinExistence type="inferred from homology"/>
<dbReference type="EC" id="1.14.13.148" evidence="8"/>
<dbReference type="PANTHER" id="PTHR23023">
    <property type="entry name" value="DIMETHYLANILINE MONOOXYGENASE"/>
    <property type="match status" value="1"/>
</dbReference>
<dbReference type="GO" id="GO:0050661">
    <property type="term" value="F:NADP binding"/>
    <property type="evidence" value="ECO:0007669"/>
    <property type="project" value="InterPro"/>
</dbReference>
<evidence type="ECO:0000256" key="2">
    <source>
        <dbReference type="ARBA" id="ARBA00009183"/>
    </source>
</evidence>
<dbReference type="EMBL" id="AYKH01000043">
    <property type="protein sequence ID" value="ROO24205.1"/>
    <property type="molecule type" value="Genomic_DNA"/>
</dbReference>
<evidence type="ECO:0000256" key="7">
    <source>
        <dbReference type="ARBA" id="ARBA00023033"/>
    </source>
</evidence>
<protein>
    <recommendedName>
        <fullName evidence="9">Trimethylamine monooxygenase</fullName>
        <ecNumber evidence="8">1.14.13.148</ecNumber>
    </recommendedName>
</protein>
<accession>A0A423PF65</accession>
<dbReference type="AlphaFoldDB" id="A0A423PF65"/>
<dbReference type="Proteomes" id="UP000283993">
    <property type="component" value="Unassembled WGS sequence"/>
</dbReference>
<comment type="similarity">
    <text evidence="2">Belongs to the FMO family.</text>
</comment>
<name>A0A423PF65_9GAMM</name>
<keyword evidence="3" id="KW-0285">Flavoprotein</keyword>
<evidence type="ECO:0000256" key="9">
    <source>
        <dbReference type="ARBA" id="ARBA00035159"/>
    </source>
</evidence>
<dbReference type="InterPro" id="IPR020946">
    <property type="entry name" value="Flavin_mOase-like"/>
</dbReference>
<reference evidence="10 11" key="1">
    <citation type="submission" date="2013-10" db="EMBL/GenBank/DDBJ databases">
        <title>Salinisphaera orenii MK-B5 Genome Sequencing.</title>
        <authorList>
            <person name="Lai Q."/>
            <person name="Li C."/>
            <person name="Shao Z."/>
        </authorList>
    </citation>
    <scope>NUCLEOTIDE SEQUENCE [LARGE SCALE GENOMIC DNA]</scope>
    <source>
        <strain evidence="10 11">MK-B5</strain>
    </source>
</reference>
<keyword evidence="6" id="KW-0560">Oxidoreductase</keyword>
<evidence type="ECO:0000313" key="10">
    <source>
        <dbReference type="EMBL" id="ROO24205.1"/>
    </source>
</evidence>
<keyword evidence="5" id="KW-0521">NADP</keyword>
<dbReference type="FunFam" id="3.50.50.60:FF:000138">
    <property type="entry name" value="Flavin-containing monooxygenase"/>
    <property type="match status" value="1"/>
</dbReference>
<keyword evidence="11" id="KW-1185">Reference proteome</keyword>